<accession>A0A327P6J0</accession>
<dbReference type="OrthoDB" id="793529at2"/>
<keyword evidence="3" id="KW-1185">Reference proteome</keyword>
<name>A0A327P6J0_9BACT</name>
<evidence type="ECO:0000313" key="3">
    <source>
        <dbReference type="Proteomes" id="UP000249610"/>
    </source>
</evidence>
<dbReference type="EMBL" id="QLLK01000010">
    <property type="protein sequence ID" value="RAI86704.1"/>
    <property type="molecule type" value="Genomic_DNA"/>
</dbReference>
<reference evidence="2 3" key="1">
    <citation type="submission" date="2018-06" db="EMBL/GenBank/DDBJ databases">
        <title>Genomic Encyclopedia of Archaeal and Bacterial Type Strains, Phase II (KMG-II): from individual species to whole genera.</title>
        <authorList>
            <person name="Goeker M."/>
        </authorList>
    </citation>
    <scope>NUCLEOTIDE SEQUENCE [LARGE SCALE GENOMIC DNA]</scope>
    <source>
        <strain evidence="2 3">DSM 23446</strain>
    </source>
</reference>
<evidence type="ECO:0000256" key="1">
    <source>
        <dbReference type="SAM" id="SignalP"/>
    </source>
</evidence>
<proteinExistence type="predicted"/>
<feature type="chain" id="PRO_5016379415" description="Conjugal transfer protein TraI" evidence="1">
    <location>
        <begin position="21"/>
        <end position="231"/>
    </location>
</feature>
<sequence length="231" mass="26990">MKIRKRIVMVVLPLVISLTALPMQQAAAVPIAVILEVIKAGVKKVIQAIDLKIQRLQNQTIWLQNAQKVLENKLSELRLSEISEWNENQRKQYDELFEELWKVKRIIAQFQRVRDIAAMQKQLVREYQTTWGMINNSPALAWEEKKLISGIYQQILEESIQNLSHLSGVMTSFTAQMNDADRLASLHLAEDRIRKNLVDLRSHNSRNMRLIRSRELLPLNNLKQNYDLDRK</sequence>
<keyword evidence="1" id="KW-0732">Signal</keyword>
<dbReference type="RefSeq" id="WP_111612595.1">
    <property type="nucleotide sequence ID" value="NZ_QLLK01000010.1"/>
</dbReference>
<dbReference type="Proteomes" id="UP000249610">
    <property type="component" value="Unassembled WGS sequence"/>
</dbReference>
<gene>
    <name evidence="2" type="ORF">LV83_03260</name>
</gene>
<evidence type="ECO:0000313" key="2">
    <source>
        <dbReference type="EMBL" id="RAI86704.1"/>
    </source>
</evidence>
<protein>
    <recommendedName>
        <fullName evidence="4">Conjugal transfer protein TraI</fullName>
    </recommendedName>
</protein>
<comment type="caution">
    <text evidence="2">The sequence shown here is derived from an EMBL/GenBank/DDBJ whole genome shotgun (WGS) entry which is preliminary data.</text>
</comment>
<feature type="signal peptide" evidence="1">
    <location>
        <begin position="1"/>
        <end position="20"/>
    </location>
</feature>
<organism evidence="2 3">
    <name type="scientific">Algoriphagus yeomjeoni</name>
    <dbReference type="NCBI Taxonomy" id="291403"/>
    <lineage>
        <taxon>Bacteria</taxon>
        <taxon>Pseudomonadati</taxon>
        <taxon>Bacteroidota</taxon>
        <taxon>Cytophagia</taxon>
        <taxon>Cytophagales</taxon>
        <taxon>Cyclobacteriaceae</taxon>
        <taxon>Algoriphagus</taxon>
    </lineage>
</organism>
<dbReference type="AlphaFoldDB" id="A0A327P6J0"/>
<evidence type="ECO:0008006" key="4">
    <source>
        <dbReference type="Google" id="ProtNLM"/>
    </source>
</evidence>